<feature type="compositionally biased region" description="Basic and acidic residues" evidence="1">
    <location>
        <begin position="42"/>
        <end position="54"/>
    </location>
</feature>
<dbReference type="HOGENOM" id="CLU_198479_0_0_1"/>
<dbReference type="Proteomes" id="UP000016936">
    <property type="component" value="Unassembled WGS sequence"/>
</dbReference>
<dbReference type="OrthoDB" id="10373203at2759"/>
<evidence type="ECO:0000256" key="1">
    <source>
        <dbReference type="SAM" id="MobiDB-lite"/>
    </source>
</evidence>
<gene>
    <name evidence="2" type="ORF">COCHEDRAFT_1119092</name>
</gene>
<protein>
    <submittedName>
        <fullName evidence="2">Uncharacterized protein</fullName>
    </submittedName>
</protein>
<dbReference type="AlphaFoldDB" id="M2UC22"/>
<evidence type="ECO:0000313" key="2">
    <source>
        <dbReference type="EMBL" id="EMD85462.1"/>
    </source>
</evidence>
<evidence type="ECO:0000313" key="3">
    <source>
        <dbReference type="Proteomes" id="UP000016936"/>
    </source>
</evidence>
<keyword evidence="3" id="KW-1185">Reference proteome</keyword>
<accession>M2UC22</accession>
<reference evidence="3" key="2">
    <citation type="journal article" date="2013" name="PLoS Genet.">
        <title>Comparative genome structure, secondary metabolite, and effector coding capacity across Cochliobolus pathogens.</title>
        <authorList>
            <person name="Condon B.J."/>
            <person name="Leng Y."/>
            <person name="Wu D."/>
            <person name="Bushley K.E."/>
            <person name="Ohm R.A."/>
            <person name="Otillar R."/>
            <person name="Martin J."/>
            <person name="Schackwitz W."/>
            <person name="Grimwood J."/>
            <person name="MohdZainudin N."/>
            <person name="Xue C."/>
            <person name="Wang R."/>
            <person name="Manning V.A."/>
            <person name="Dhillon B."/>
            <person name="Tu Z.J."/>
            <person name="Steffenson B.J."/>
            <person name="Salamov A."/>
            <person name="Sun H."/>
            <person name="Lowry S."/>
            <person name="LaButti K."/>
            <person name="Han J."/>
            <person name="Copeland A."/>
            <person name="Lindquist E."/>
            <person name="Barry K."/>
            <person name="Schmutz J."/>
            <person name="Baker S.E."/>
            <person name="Ciuffetti L.M."/>
            <person name="Grigoriev I.V."/>
            <person name="Zhong S."/>
            <person name="Turgeon B.G."/>
        </authorList>
    </citation>
    <scope>NUCLEOTIDE SEQUENCE [LARGE SCALE GENOMIC DNA]</scope>
    <source>
        <strain evidence="3">C5 / ATCC 48332 / race O</strain>
    </source>
</reference>
<organism evidence="2 3">
    <name type="scientific">Cochliobolus heterostrophus (strain C5 / ATCC 48332 / race O)</name>
    <name type="common">Southern corn leaf blight fungus</name>
    <name type="synonym">Bipolaris maydis</name>
    <dbReference type="NCBI Taxonomy" id="701091"/>
    <lineage>
        <taxon>Eukaryota</taxon>
        <taxon>Fungi</taxon>
        <taxon>Dikarya</taxon>
        <taxon>Ascomycota</taxon>
        <taxon>Pezizomycotina</taxon>
        <taxon>Dothideomycetes</taxon>
        <taxon>Pleosporomycetidae</taxon>
        <taxon>Pleosporales</taxon>
        <taxon>Pleosporineae</taxon>
        <taxon>Pleosporaceae</taxon>
        <taxon>Bipolaris</taxon>
    </lineage>
</organism>
<proteinExistence type="predicted"/>
<dbReference type="EMBL" id="KB445589">
    <property type="protein sequence ID" value="EMD85462.1"/>
    <property type="molecule type" value="Genomic_DNA"/>
</dbReference>
<name>M2UC22_COCH5</name>
<sequence>MDIAGLGHVMCHHAKTVLSVIAGPIYDSSHQKEANVLPNLPPRKEDREDRTRGNEDIRMDGFHYLLSLWSTQIVLSY</sequence>
<dbReference type="OMA" id="RMDGFHY"/>
<feature type="region of interest" description="Disordered" evidence="1">
    <location>
        <begin position="32"/>
        <end position="54"/>
    </location>
</feature>
<reference evidence="2 3" key="1">
    <citation type="journal article" date="2012" name="PLoS Pathog.">
        <title>Diverse lifestyles and strategies of plant pathogenesis encoded in the genomes of eighteen Dothideomycetes fungi.</title>
        <authorList>
            <person name="Ohm R.A."/>
            <person name="Feau N."/>
            <person name="Henrissat B."/>
            <person name="Schoch C.L."/>
            <person name="Horwitz B.A."/>
            <person name="Barry K.W."/>
            <person name="Condon B.J."/>
            <person name="Copeland A.C."/>
            <person name="Dhillon B."/>
            <person name="Glaser F."/>
            <person name="Hesse C.N."/>
            <person name="Kosti I."/>
            <person name="LaButti K."/>
            <person name="Lindquist E.A."/>
            <person name="Lucas S."/>
            <person name="Salamov A.A."/>
            <person name="Bradshaw R.E."/>
            <person name="Ciuffetti L."/>
            <person name="Hamelin R.C."/>
            <person name="Kema G.H.J."/>
            <person name="Lawrence C."/>
            <person name="Scott J.A."/>
            <person name="Spatafora J.W."/>
            <person name="Turgeon B.G."/>
            <person name="de Wit P.J.G.M."/>
            <person name="Zhong S."/>
            <person name="Goodwin S.B."/>
            <person name="Grigoriev I.V."/>
        </authorList>
    </citation>
    <scope>NUCLEOTIDE SEQUENCE [LARGE SCALE GENOMIC DNA]</scope>
    <source>
        <strain evidence="3">C5 / ATCC 48332 / race O</strain>
    </source>
</reference>